<dbReference type="Gene3D" id="3.60.10.10">
    <property type="entry name" value="Endonuclease/exonuclease/phosphatase"/>
    <property type="match status" value="1"/>
</dbReference>
<evidence type="ECO:0000259" key="9">
    <source>
        <dbReference type="Pfam" id="PF03372"/>
    </source>
</evidence>
<keyword evidence="11" id="KW-1185">Reference proteome</keyword>
<dbReference type="AlphaFoldDB" id="A0A370DKB5"/>
<keyword evidence="3" id="KW-0540">Nuclease</keyword>
<dbReference type="GO" id="GO:0006281">
    <property type="term" value="P:DNA repair"/>
    <property type="evidence" value="ECO:0007669"/>
    <property type="project" value="UniProtKB-KW"/>
</dbReference>
<evidence type="ECO:0000256" key="5">
    <source>
        <dbReference type="ARBA" id="ARBA00022763"/>
    </source>
</evidence>
<evidence type="ECO:0000313" key="11">
    <source>
        <dbReference type="Proteomes" id="UP000254266"/>
    </source>
</evidence>
<evidence type="ECO:0000256" key="4">
    <source>
        <dbReference type="ARBA" id="ARBA00022723"/>
    </source>
</evidence>
<keyword evidence="4" id="KW-0479">Metal-binding</keyword>
<dbReference type="SUPFAM" id="SSF56219">
    <property type="entry name" value="DNase I-like"/>
    <property type="match status" value="1"/>
</dbReference>
<keyword evidence="7" id="KW-0460">Magnesium</keyword>
<comment type="cofactor">
    <cofactor evidence="2">
        <name>Mg(2+)</name>
        <dbReference type="ChEBI" id="CHEBI:18420"/>
    </cofactor>
</comment>
<dbReference type="InterPro" id="IPR051547">
    <property type="entry name" value="TDP2-like"/>
</dbReference>
<evidence type="ECO:0000256" key="6">
    <source>
        <dbReference type="ARBA" id="ARBA00022801"/>
    </source>
</evidence>
<dbReference type="GO" id="GO:0046872">
    <property type="term" value="F:metal ion binding"/>
    <property type="evidence" value="ECO:0007669"/>
    <property type="project" value="UniProtKB-KW"/>
</dbReference>
<dbReference type="GO" id="GO:0004518">
    <property type="term" value="F:nuclease activity"/>
    <property type="evidence" value="ECO:0007669"/>
    <property type="project" value="UniProtKB-KW"/>
</dbReference>
<dbReference type="EMBL" id="QFXC01000007">
    <property type="protein sequence ID" value="RDH84834.1"/>
    <property type="molecule type" value="Genomic_DNA"/>
</dbReference>
<evidence type="ECO:0000256" key="3">
    <source>
        <dbReference type="ARBA" id="ARBA00022722"/>
    </source>
</evidence>
<dbReference type="GO" id="GO:0016787">
    <property type="term" value="F:hydrolase activity"/>
    <property type="evidence" value="ECO:0007669"/>
    <property type="project" value="UniProtKB-KW"/>
</dbReference>
<accession>A0A370DKB5</accession>
<keyword evidence="5" id="KW-0227">DNA damage</keyword>
<dbReference type="InterPro" id="IPR036691">
    <property type="entry name" value="Endo/exonu/phosph_ase_sf"/>
</dbReference>
<name>A0A370DKB5_9GAMM</name>
<evidence type="ECO:0000313" key="10">
    <source>
        <dbReference type="EMBL" id="RDH84834.1"/>
    </source>
</evidence>
<evidence type="ECO:0000256" key="1">
    <source>
        <dbReference type="ARBA" id="ARBA00001936"/>
    </source>
</evidence>
<keyword evidence="6" id="KW-0378">Hydrolase</keyword>
<evidence type="ECO:0000256" key="2">
    <source>
        <dbReference type="ARBA" id="ARBA00001946"/>
    </source>
</evidence>
<dbReference type="Pfam" id="PF03372">
    <property type="entry name" value="Exo_endo_phos"/>
    <property type="match status" value="1"/>
</dbReference>
<dbReference type="PANTHER" id="PTHR15822">
    <property type="entry name" value="TRAF AND TNF RECEPTOR-ASSOCIATED PROTEIN"/>
    <property type="match status" value="1"/>
</dbReference>
<evidence type="ECO:0000256" key="8">
    <source>
        <dbReference type="ARBA" id="ARBA00023204"/>
    </source>
</evidence>
<comment type="caution">
    <text evidence="10">The sequence shown here is derived from an EMBL/GenBank/DDBJ whole genome shotgun (WGS) entry which is preliminary data.</text>
</comment>
<organism evidence="10 11">
    <name type="scientific">endosymbiont of Galathealinum brachiosum</name>
    <dbReference type="NCBI Taxonomy" id="2200906"/>
    <lineage>
        <taxon>Bacteria</taxon>
        <taxon>Pseudomonadati</taxon>
        <taxon>Pseudomonadota</taxon>
        <taxon>Gammaproteobacteria</taxon>
        <taxon>sulfur-oxidizing symbionts</taxon>
    </lineage>
</organism>
<reference evidence="10 11" key="1">
    <citation type="journal article" date="2018" name="ISME J.">
        <title>Endosymbiont genomes yield clues of tubeworm success.</title>
        <authorList>
            <person name="Li Y."/>
            <person name="Liles M.R."/>
            <person name="Halanych K.M."/>
        </authorList>
    </citation>
    <scope>NUCLEOTIDE SEQUENCE [LARGE SCALE GENOMIC DNA]</scope>
    <source>
        <strain evidence="10">A1464</strain>
    </source>
</reference>
<gene>
    <name evidence="10" type="ORF">DIZ80_05055</name>
</gene>
<dbReference type="Proteomes" id="UP000254266">
    <property type="component" value="Unassembled WGS sequence"/>
</dbReference>
<proteinExistence type="predicted"/>
<protein>
    <recommendedName>
        <fullName evidence="9">Endonuclease/exonuclease/phosphatase domain-containing protein</fullName>
    </recommendedName>
</protein>
<evidence type="ECO:0000256" key="7">
    <source>
        <dbReference type="ARBA" id="ARBA00022842"/>
    </source>
</evidence>
<sequence>MLKILTYNIHKGFTPGNRRFILHKIKSALQATNADIIFLQEIQGEHTARSNEIHNWPDCSQFEFLADEIWPHHAYGKNAIYADGHHGNAILSKFPFNHYENINVAYMKSASRSLLHGAINHPDSALPLHVICVHLGLFSFERQRQLIKLVKRIEENIPHNEPLIIAGDFNDWNGRAEKYLCEELDLSEVFKSEWGKHARTFPAWMPLLPMDRIYSRGLQIINCQRLHDKHWTGLSDHLPLMADFEFK</sequence>
<keyword evidence="8" id="KW-0234">DNA repair</keyword>
<dbReference type="PANTHER" id="PTHR15822:SF4">
    <property type="entry name" value="TYROSYL-DNA PHOSPHODIESTERASE 2"/>
    <property type="match status" value="1"/>
</dbReference>
<dbReference type="InterPro" id="IPR005135">
    <property type="entry name" value="Endo/exonuclease/phosphatase"/>
</dbReference>
<comment type="cofactor">
    <cofactor evidence="1">
        <name>Mn(2+)</name>
        <dbReference type="ChEBI" id="CHEBI:29035"/>
    </cofactor>
</comment>
<feature type="domain" description="Endonuclease/exonuclease/phosphatase" evidence="9">
    <location>
        <begin position="5"/>
        <end position="237"/>
    </location>
</feature>